<accession>A0A0A8W5I2</accession>
<dbReference type="InterPro" id="IPR041698">
    <property type="entry name" value="Methyltransf_25"/>
</dbReference>
<dbReference type="EMBL" id="CEKZ01000022">
    <property type="protein sequence ID" value="CEQ04938.1"/>
    <property type="molecule type" value="Genomic_DNA"/>
</dbReference>
<dbReference type="GO" id="GO:0008168">
    <property type="term" value="F:methyltransferase activity"/>
    <property type="evidence" value="ECO:0007669"/>
    <property type="project" value="UniProtKB-KW"/>
</dbReference>
<dbReference type="CDD" id="cd02440">
    <property type="entry name" value="AdoMet_MTases"/>
    <property type="match status" value="1"/>
</dbReference>
<dbReference type="OrthoDB" id="9811589at2"/>
<dbReference type="RefSeq" id="WP_055330513.1">
    <property type="nucleotide sequence ID" value="NZ_CABJBQ010000014.1"/>
</dbReference>
<dbReference type="KEGG" id="psor:RSJ16_02060"/>
<dbReference type="AlphaFoldDB" id="A0A0A8W5I2"/>
<dbReference type="InterPro" id="IPR029063">
    <property type="entry name" value="SAM-dependent_MTases_sf"/>
</dbReference>
<dbReference type="SUPFAM" id="SSF53335">
    <property type="entry name" value="S-adenosyl-L-methionine-dependent methyltransferases"/>
    <property type="match status" value="1"/>
</dbReference>
<sequence length="248" mass="28873">MDQYKDFAFVYDELMNDVDYDKWVKYIEDIIKNEGAKVKNILELACGTGNVTIPLAKKEYDIAGIDISAEMLSVAKEKAEKQGIELVLLQQDIAELDFEITGLDCVLCACDGFNYITYDDDLQNVFDTTYELLKEDGVFIFDISSYYKLANILGGNIYGENRDDVSYLWQNYFDDEENLLEMELAFFIKGEDNRYDKFEEVHQQRAYTEEEVIEMLQESGFGNIKVYGDFTFNKPNEESERIFFVCRK</sequence>
<evidence type="ECO:0000313" key="2">
    <source>
        <dbReference type="Proteomes" id="UP000049127"/>
    </source>
</evidence>
<gene>
    <name evidence="1" type="ORF">R28058_26551</name>
</gene>
<keyword evidence="1" id="KW-0489">Methyltransferase</keyword>
<dbReference type="EC" id="2.1.1.156" evidence="1"/>
<dbReference type="Proteomes" id="UP000049127">
    <property type="component" value="Unassembled WGS sequence"/>
</dbReference>
<dbReference type="GO" id="GO:0032259">
    <property type="term" value="P:methylation"/>
    <property type="evidence" value="ECO:0007669"/>
    <property type="project" value="UniProtKB-KW"/>
</dbReference>
<name>A0A0A8W5I2_PARSO</name>
<protein>
    <submittedName>
        <fullName evidence="1">Methyltransferase</fullName>
        <ecNumber evidence="1">2.1.1.156</ecNumber>
    </submittedName>
</protein>
<dbReference type="Gene3D" id="2.20.25.110">
    <property type="entry name" value="S-adenosyl-L-methionine-dependent methyltransferases"/>
    <property type="match status" value="1"/>
</dbReference>
<dbReference type="Pfam" id="PF13649">
    <property type="entry name" value="Methyltransf_25"/>
    <property type="match status" value="1"/>
</dbReference>
<reference evidence="2" key="1">
    <citation type="submission" date="2015-01" db="EMBL/GenBank/DDBJ databases">
        <authorList>
            <person name="Aslett M.A."/>
            <person name="De Silva N."/>
        </authorList>
    </citation>
    <scope>NUCLEOTIDE SEQUENCE [LARGE SCALE GENOMIC DNA]</scope>
    <source>
        <strain evidence="2">R28058</strain>
    </source>
</reference>
<dbReference type="Gene3D" id="3.40.50.150">
    <property type="entry name" value="Vaccinia Virus protein VP39"/>
    <property type="match status" value="1"/>
</dbReference>
<evidence type="ECO:0000313" key="1">
    <source>
        <dbReference type="EMBL" id="CEQ04938.1"/>
    </source>
</evidence>
<organism evidence="1 2">
    <name type="scientific">Paraclostridium sordellii</name>
    <name type="common">Clostridium sordellii</name>
    <dbReference type="NCBI Taxonomy" id="1505"/>
    <lineage>
        <taxon>Bacteria</taxon>
        <taxon>Bacillati</taxon>
        <taxon>Bacillota</taxon>
        <taxon>Clostridia</taxon>
        <taxon>Peptostreptococcales</taxon>
        <taxon>Peptostreptococcaceae</taxon>
        <taxon>Paraclostridium</taxon>
    </lineage>
</organism>
<proteinExistence type="predicted"/>
<dbReference type="PANTHER" id="PTHR43591:SF110">
    <property type="entry name" value="RHODANESE DOMAIN-CONTAINING PROTEIN"/>
    <property type="match status" value="1"/>
</dbReference>
<keyword evidence="1" id="KW-0808">Transferase</keyword>
<dbReference type="PANTHER" id="PTHR43591">
    <property type="entry name" value="METHYLTRANSFERASE"/>
    <property type="match status" value="1"/>
</dbReference>